<name>B3TJG3_RADSI</name>
<feature type="signal peptide" evidence="7">
    <location>
        <begin position="1"/>
        <end position="21"/>
    </location>
</feature>
<dbReference type="GO" id="GO:0006665">
    <property type="term" value="P:sphingolipid metabolic process"/>
    <property type="evidence" value="ECO:0007669"/>
    <property type="project" value="UniProtKB-KW"/>
</dbReference>
<evidence type="ECO:0000256" key="6">
    <source>
        <dbReference type="RuleBase" id="RU361188"/>
    </source>
</evidence>
<reference evidence="9" key="2">
    <citation type="journal article" date="2008" name="Mol. Genet. Genomics">
        <title>Exploring the transcriptome of the burrowing nematode Radopholus similis.</title>
        <authorList>
            <person name="Jacob J."/>
            <person name="Mitreva M."/>
            <person name="Vanholme B."/>
            <person name="Gheysen G."/>
        </authorList>
    </citation>
    <scope>NUCLEOTIDE SEQUENCE</scope>
</reference>
<dbReference type="GO" id="GO:0004348">
    <property type="term" value="F:glucosylceramidase activity"/>
    <property type="evidence" value="ECO:0007669"/>
    <property type="project" value="UniProtKB-EC"/>
</dbReference>
<organism evidence="9">
    <name type="scientific">Radopholus similis</name>
    <name type="common">Burrowing nematode worm</name>
    <name type="synonym">Tylenchus similis</name>
    <dbReference type="NCBI Taxonomy" id="46012"/>
    <lineage>
        <taxon>Eukaryota</taxon>
        <taxon>Metazoa</taxon>
        <taxon>Ecdysozoa</taxon>
        <taxon>Nematoda</taxon>
        <taxon>Chromadorea</taxon>
        <taxon>Rhabditida</taxon>
        <taxon>Tylenchina</taxon>
        <taxon>Tylenchomorpha</taxon>
        <taxon>Tylenchoidea</taxon>
        <taxon>Pratylenchidae</taxon>
        <taxon>Radopholinae</taxon>
        <taxon>Radopholus</taxon>
    </lineage>
</organism>
<dbReference type="Gene3D" id="2.60.40.1180">
    <property type="entry name" value="Golgi alpha-mannosidase II"/>
    <property type="match status" value="1"/>
</dbReference>
<evidence type="ECO:0000256" key="1">
    <source>
        <dbReference type="ARBA" id="ARBA00001013"/>
    </source>
</evidence>
<dbReference type="PANTHER" id="PTHR11069">
    <property type="entry name" value="GLUCOSYLCERAMIDASE"/>
    <property type="match status" value="1"/>
</dbReference>
<feature type="domain" description="Glycosyl hydrolase family 30 TIM-barrel" evidence="8">
    <location>
        <begin position="59"/>
        <end position="223"/>
    </location>
</feature>
<dbReference type="BRENDA" id="3.2.1.8">
    <property type="organism ID" value="12075"/>
</dbReference>
<comment type="similarity">
    <text evidence="2 6">Belongs to the glycosyl hydrolase 30 family.</text>
</comment>
<dbReference type="PANTHER" id="PTHR11069:SF38">
    <property type="entry name" value="GLUCURONOXYLANASE XYNC"/>
    <property type="match status" value="1"/>
</dbReference>
<keyword evidence="9" id="KW-0624">Polysaccharide degradation</keyword>
<evidence type="ECO:0000256" key="2">
    <source>
        <dbReference type="ARBA" id="ARBA00005382"/>
    </source>
</evidence>
<proteinExistence type="inferred from homology"/>
<evidence type="ECO:0000313" key="9">
    <source>
        <dbReference type="EMBL" id="ABZ78968.1"/>
    </source>
</evidence>
<protein>
    <recommendedName>
        <fullName evidence="3 6">Glucosylceramidase</fullName>
        <ecNumber evidence="3 6">3.2.1.45</ecNumber>
    </recommendedName>
</protein>
<keyword evidence="5 6" id="KW-0378">Hydrolase</keyword>
<dbReference type="SMR" id="B3TJG3"/>
<evidence type="ECO:0000256" key="7">
    <source>
        <dbReference type="SAM" id="SignalP"/>
    </source>
</evidence>
<dbReference type="InterPro" id="IPR001139">
    <property type="entry name" value="Glyco_hydro_30"/>
</dbReference>
<keyword evidence="9" id="KW-0119">Carbohydrate metabolism</keyword>
<reference evidence="9" key="1">
    <citation type="submission" date="2007-10" db="EMBL/GenBank/DDBJ databases">
        <authorList>
            <person name="Haegeman A."/>
        </authorList>
    </citation>
    <scope>NUCLEOTIDE SEQUENCE</scope>
</reference>
<accession>B3TJG3</accession>
<dbReference type="Gene3D" id="3.20.20.80">
    <property type="entry name" value="Glycosidases"/>
    <property type="match status" value="1"/>
</dbReference>
<dbReference type="SUPFAM" id="SSF51445">
    <property type="entry name" value="(Trans)glycosidases"/>
    <property type="match status" value="1"/>
</dbReference>
<evidence type="ECO:0000256" key="4">
    <source>
        <dbReference type="ARBA" id="ARBA00022729"/>
    </source>
</evidence>
<keyword evidence="9" id="KW-0858">Xylan degradation</keyword>
<dbReference type="InterPro" id="IPR013780">
    <property type="entry name" value="Glyco_hydro_b"/>
</dbReference>
<sequence>MFALLVPVFLALVACAANVNAATGSVALGSMRQTIQGFGGSSAWMGAMTDAQMNTLFGNGNNNQYGLSLLRLRIDPGKSWANELSNAQKAGARGAQVFATPWSPPASMKSNNNVVGGSLNTASYGAYAAYLKSFVDYLKAGGVSLYAISVNNEPDITVTYESCDWTAAQLVNFVKNYGSAVGTKLIAAESFKFNKALTDPILSDSSAVSQVSIIAGHIYGSGLADYSSAQNKGKQVWMTEHYNAGFDWTSMMATAKEIHDAMTVASYNAYVWWWFVDLNNEFTSLTDKSGNPTKRGYIMAQWSKYIRPGYTRVDATYQPTTNVFLSAYKSGSKVVLVAVNTGSSAVSQTFSLSGGTIPASFTPHITSSSKSLSNEASVSVKSGAFTYSLPGQSVTTFVSN</sequence>
<evidence type="ECO:0000256" key="3">
    <source>
        <dbReference type="ARBA" id="ARBA00012658"/>
    </source>
</evidence>
<dbReference type="GO" id="GO:0016020">
    <property type="term" value="C:membrane"/>
    <property type="evidence" value="ECO:0007669"/>
    <property type="project" value="GOC"/>
</dbReference>
<dbReference type="EC" id="3.2.1.45" evidence="3 6"/>
<dbReference type="CAZy" id="GH30">
    <property type="family name" value="Glycoside Hydrolase Family 30"/>
</dbReference>
<dbReference type="EMBL" id="EU190885">
    <property type="protein sequence ID" value="ABZ78968.1"/>
    <property type="molecule type" value="Genomic_DNA"/>
</dbReference>
<dbReference type="Pfam" id="PF02055">
    <property type="entry name" value="Glyco_hydro_30"/>
    <property type="match status" value="1"/>
</dbReference>
<feature type="chain" id="PRO_5002798132" description="Glucosylceramidase" evidence="7">
    <location>
        <begin position="22"/>
        <end position="400"/>
    </location>
</feature>
<evidence type="ECO:0000256" key="5">
    <source>
        <dbReference type="ARBA" id="ARBA00022801"/>
    </source>
</evidence>
<keyword evidence="6" id="KW-0443">Lipid metabolism</keyword>
<dbReference type="AlphaFoldDB" id="B3TJG3"/>
<dbReference type="SUPFAM" id="SSF51011">
    <property type="entry name" value="Glycosyl hydrolase domain"/>
    <property type="match status" value="1"/>
</dbReference>
<keyword evidence="6" id="KW-0326">Glycosidase</keyword>
<dbReference type="InterPro" id="IPR033453">
    <property type="entry name" value="Glyco_hydro_30_TIM-barrel"/>
</dbReference>
<evidence type="ECO:0000259" key="8">
    <source>
        <dbReference type="Pfam" id="PF02055"/>
    </source>
</evidence>
<comment type="catalytic activity">
    <reaction evidence="1">
        <text>a beta-D-glucosyl-(1&lt;-&gt;1')-N-acylsphing-4-enine + H2O = an N-acylsphing-4-enine + D-glucose</text>
        <dbReference type="Rhea" id="RHEA:13269"/>
        <dbReference type="ChEBI" id="CHEBI:4167"/>
        <dbReference type="ChEBI" id="CHEBI:15377"/>
        <dbReference type="ChEBI" id="CHEBI:22801"/>
        <dbReference type="ChEBI" id="CHEBI:52639"/>
        <dbReference type="EC" id="3.2.1.45"/>
    </reaction>
    <physiologicalReaction direction="left-to-right" evidence="1">
        <dbReference type="Rhea" id="RHEA:13270"/>
    </physiologicalReaction>
</comment>
<dbReference type="GO" id="GO:0045493">
    <property type="term" value="P:xylan catabolic process"/>
    <property type="evidence" value="ECO:0007669"/>
    <property type="project" value="UniProtKB-KW"/>
</dbReference>
<keyword evidence="4 7" id="KW-0732">Signal</keyword>
<gene>
    <name evidence="9" type="primary">xyl1</name>
</gene>
<dbReference type="InterPro" id="IPR017853">
    <property type="entry name" value="GH"/>
</dbReference>
<keyword evidence="6" id="KW-0746">Sphingolipid metabolism</keyword>